<accession>A0A481ZA46</accession>
<dbReference type="EMBL" id="MK500567">
    <property type="protein sequence ID" value="QBK92030.1"/>
    <property type="molecule type" value="Genomic_DNA"/>
</dbReference>
<organism evidence="1">
    <name type="scientific">Pithovirus LCPAC304</name>
    <dbReference type="NCBI Taxonomy" id="2506594"/>
    <lineage>
        <taxon>Viruses</taxon>
        <taxon>Pithoviruses</taxon>
    </lineage>
</organism>
<name>A0A481ZA46_9VIRU</name>
<protein>
    <submittedName>
        <fullName evidence="1">Uncharacterized protein</fullName>
    </submittedName>
</protein>
<sequence length="79" mass="8709">MYFFGQGSDVGKYYAVLDAQFLESGNEIVCRVKQLISEVDLTLPISVSFVAVLRYLELDAPKAPITNTFVTPAAFESVD</sequence>
<proteinExistence type="predicted"/>
<gene>
    <name evidence="1" type="ORF">LCPAC304_03770</name>
</gene>
<reference evidence="1" key="1">
    <citation type="journal article" date="2019" name="MBio">
        <title>Virus Genomes from Deep Sea Sediments Expand the Ocean Megavirome and Support Independent Origins of Viral Gigantism.</title>
        <authorList>
            <person name="Backstrom D."/>
            <person name="Yutin N."/>
            <person name="Jorgensen S.L."/>
            <person name="Dharamshi J."/>
            <person name="Homa F."/>
            <person name="Zaremba-Niedwiedzka K."/>
            <person name="Spang A."/>
            <person name="Wolf Y.I."/>
            <person name="Koonin E.V."/>
            <person name="Ettema T.J."/>
        </authorList>
    </citation>
    <scope>NUCLEOTIDE SEQUENCE</scope>
</reference>
<evidence type="ECO:0000313" key="1">
    <source>
        <dbReference type="EMBL" id="QBK92030.1"/>
    </source>
</evidence>